<feature type="region of interest" description="Disordered" evidence="2">
    <location>
        <begin position="1"/>
        <end position="30"/>
    </location>
</feature>
<comment type="caution">
    <text evidence="5">The sequence shown here is derived from an EMBL/GenBank/DDBJ whole genome shotgun (WGS) entry which is preliminary data.</text>
</comment>
<dbReference type="OrthoDB" id="5590282at2759"/>
<accession>A0A9K3D2A8</accession>
<dbReference type="InterPro" id="IPR039361">
    <property type="entry name" value="Cyclin"/>
</dbReference>
<evidence type="ECO:0000259" key="3">
    <source>
        <dbReference type="Pfam" id="PF00134"/>
    </source>
</evidence>
<evidence type="ECO:0000313" key="6">
    <source>
        <dbReference type="Proteomes" id="UP000265618"/>
    </source>
</evidence>
<feature type="domain" description="Cyclin C-terminal" evidence="4">
    <location>
        <begin position="255"/>
        <end position="307"/>
    </location>
</feature>
<dbReference type="Pfam" id="PF00134">
    <property type="entry name" value="Cyclin_N"/>
    <property type="match status" value="1"/>
</dbReference>
<evidence type="ECO:0000256" key="2">
    <source>
        <dbReference type="SAM" id="MobiDB-lite"/>
    </source>
</evidence>
<sequence>MKRNENFQAGRANRYSTRDRSSRDVYGNTKPAAALTRAPLRDVGRTNTAVKQIPRGHARPITKPQDRIFSMLGLRGPIPNYDDVNQYDPLRKAEYARDIFSCMLDKEESHILSERFVEDCRGISSKERSTLLNWLVALHTRLAIPTESLWLMVSYLDHYIARKGSIRPEHLLHTGVACLLLADKWEQQRPGILDEVIPTLKASSDSFRTPCRCRQGPPRLDRGHKVPFCGKCTSRVVEAIERNVWEVMGHDMNVPTAVVFMRRYAVVGEVSDLVRYTGFYLSELCFQEPALAKYRPSRLAAACLSLA</sequence>
<gene>
    <name evidence="5" type="ORF">KIPB_009406</name>
</gene>
<dbReference type="Gene3D" id="1.10.472.10">
    <property type="entry name" value="Cyclin-like"/>
    <property type="match status" value="2"/>
</dbReference>
<proteinExistence type="predicted"/>
<dbReference type="SUPFAM" id="SSF47954">
    <property type="entry name" value="Cyclin-like"/>
    <property type="match status" value="2"/>
</dbReference>
<dbReference type="AlphaFoldDB" id="A0A9K3D2A8"/>
<keyword evidence="6" id="KW-1185">Reference proteome</keyword>
<dbReference type="PANTHER" id="PTHR10177">
    <property type="entry name" value="CYCLINS"/>
    <property type="match status" value="1"/>
</dbReference>
<dbReference type="Proteomes" id="UP000265618">
    <property type="component" value="Unassembled WGS sequence"/>
</dbReference>
<evidence type="ECO:0008006" key="7">
    <source>
        <dbReference type="Google" id="ProtNLM"/>
    </source>
</evidence>
<name>A0A9K3D2A8_9EUKA</name>
<dbReference type="InterPro" id="IPR036915">
    <property type="entry name" value="Cyclin-like_sf"/>
</dbReference>
<evidence type="ECO:0000259" key="4">
    <source>
        <dbReference type="Pfam" id="PF02984"/>
    </source>
</evidence>
<dbReference type="Pfam" id="PF02984">
    <property type="entry name" value="Cyclin_C"/>
    <property type="match status" value="1"/>
</dbReference>
<dbReference type="InterPro" id="IPR004367">
    <property type="entry name" value="Cyclin_C-dom"/>
</dbReference>
<evidence type="ECO:0000256" key="1">
    <source>
        <dbReference type="ARBA" id="ARBA00023127"/>
    </source>
</evidence>
<feature type="non-terminal residue" evidence="5">
    <location>
        <position position="1"/>
    </location>
</feature>
<dbReference type="InterPro" id="IPR006671">
    <property type="entry name" value="Cyclin_N"/>
</dbReference>
<dbReference type="EMBL" id="BDIP01003188">
    <property type="protein sequence ID" value="GIQ87376.1"/>
    <property type="molecule type" value="Genomic_DNA"/>
</dbReference>
<organism evidence="5 6">
    <name type="scientific">Kipferlia bialata</name>
    <dbReference type="NCBI Taxonomy" id="797122"/>
    <lineage>
        <taxon>Eukaryota</taxon>
        <taxon>Metamonada</taxon>
        <taxon>Carpediemonas-like organisms</taxon>
        <taxon>Kipferlia</taxon>
    </lineage>
</organism>
<feature type="domain" description="Cyclin N-terminal" evidence="3">
    <location>
        <begin position="98"/>
        <end position="197"/>
    </location>
</feature>
<evidence type="ECO:0000313" key="5">
    <source>
        <dbReference type="EMBL" id="GIQ87376.1"/>
    </source>
</evidence>
<dbReference type="CDD" id="cd20537">
    <property type="entry name" value="CYCLIN_CCNO-like_rpt2"/>
    <property type="match status" value="1"/>
</dbReference>
<reference evidence="5 6" key="1">
    <citation type="journal article" date="2018" name="PLoS ONE">
        <title>The draft genome of Kipferlia bialata reveals reductive genome evolution in fornicate parasites.</title>
        <authorList>
            <person name="Tanifuji G."/>
            <person name="Takabayashi S."/>
            <person name="Kume K."/>
            <person name="Takagi M."/>
            <person name="Nakayama T."/>
            <person name="Kamikawa R."/>
            <person name="Inagaki Y."/>
            <person name="Hashimoto T."/>
        </authorList>
    </citation>
    <scope>NUCLEOTIDE SEQUENCE [LARGE SCALE GENOMIC DNA]</scope>
    <source>
        <strain evidence="5">NY0173</strain>
    </source>
</reference>
<protein>
    <recommendedName>
        <fullName evidence="7">Cyclin N-terminal domain-containing protein</fullName>
    </recommendedName>
</protein>
<keyword evidence="1" id="KW-0195">Cyclin</keyword>